<dbReference type="AlphaFoldDB" id="A0A371JWE4"/>
<comment type="caution">
    <text evidence="3">The sequence shown here is derived from an EMBL/GenBank/DDBJ whole genome shotgun (WGS) entry which is preliminary data.</text>
</comment>
<evidence type="ECO:0000313" key="4">
    <source>
        <dbReference type="Proteomes" id="UP000264492"/>
    </source>
</evidence>
<accession>A0A371JWE4</accession>
<dbReference type="Pfam" id="PF07007">
    <property type="entry name" value="LprI"/>
    <property type="match status" value="1"/>
</dbReference>
<name>A0A371JWE4_9GAMM</name>
<evidence type="ECO:0000259" key="2">
    <source>
        <dbReference type="Pfam" id="PF07007"/>
    </source>
</evidence>
<organism evidence="3 4">
    <name type="scientific">Lysobacter silvisoli</name>
    <dbReference type="NCBI Taxonomy" id="2293254"/>
    <lineage>
        <taxon>Bacteria</taxon>
        <taxon>Pseudomonadati</taxon>
        <taxon>Pseudomonadota</taxon>
        <taxon>Gammaproteobacteria</taxon>
        <taxon>Lysobacterales</taxon>
        <taxon>Lysobacteraceae</taxon>
        <taxon>Lysobacter</taxon>
    </lineage>
</organism>
<dbReference type="EMBL" id="QTSU01000005">
    <property type="protein sequence ID" value="RDZ25999.1"/>
    <property type="molecule type" value="Genomic_DNA"/>
</dbReference>
<reference evidence="3 4" key="1">
    <citation type="submission" date="2018-08" db="EMBL/GenBank/DDBJ databases">
        <title>Lysobacter sp. zong2l5, whole genome shotgun sequence.</title>
        <authorList>
            <person name="Zhang X."/>
            <person name="Feng G."/>
            <person name="Zhu H."/>
        </authorList>
    </citation>
    <scope>NUCLEOTIDE SEQUENCE [LARGE SCALE GENOMIC DNA]</scope>
    <source>
        <strain evidence="4">zong2l5</strain>
    </source>
</reference>
<dbReference type="InterPro" id="IPR009739">
    <property type="entry name" value="LprI-like_N"/>
</dbReference>
<dbReference type="RefSeq" id="WP_115861873.1">
    <property type="nucleotide sequence ID" value="NZ_QTSU01000005.1"/>
</dbReference>
<keyword evidence="1" id="KW-0472">Membrane</keyword>
<feature type="transmembrane region" description="Helical" evidence="1">
    <location>
        <begin position="6"/>
        <end position="21"/>
    </location>
</feature>
<keyword evidence="1" id="KW-0812">Transmembrane</keyword>
<dbReference type="Gene3D" id="1.20.1270.180">
    <property type="match status" value="1"/>
</dbReference>
<feature type="domain" description="Lysozyme inhibitor LprI-like N-terminal" evidence="2">
    <location>
        <begin position="93"/>
        <end position="179"/>
    </location>
</feature>
<keyword evidence="4" id="KW-1185">Reference proteome</keyword>
<evidence type="ECO:0000313" key="3">
    <source>
        <dbReference type="EMBL" id="RDZ25999.1"/>
    </source>
</evidence>
<sequence>MEQVLYLFVGAVLTWTFYFVQRRVERRTTVDAIERGQKLLALKQGLDVSNTSLDDLRHFETRLIGKAEIAARLADNYFSKAEEVARQSDDDGVSQDDMNRQAIAEFKQVDHRLQILVAHLRSQLDGDGRATFEDAHRAWMGFRERYARFISQSYTRGSVRTLIRAVTLESVTTAWITELETQLGDDRF</sequence>
<dbReference type="Proteomes" id="UP000264492">
    <property type="component" value="Unassembled WGS sequence"/>
</dbReference>
<evidence type="ECO:0000256" key="1">
    <source>
        <dbReference type="SAM" id="Phobius"/>
    </source>
</evidence>
<proteinExistence type="predicted"/>
<gene>
    <name evidence="3" type="ORF">DX914_19245</name>
</gene>
<dbReference type="OrthoDB" id="7340239at2"/>
<protein>
    <submittedName>
        <fullName evidence="3">DUF1311 domain-containing protein</fullName>
    </submittedName>
</protein>
<keyword evidence="1" id="KW-1133">Transmembrane helix</keyword>